<dbReference type="EMBL" id="JBITYG010000002">
    <property type="protein sequence ID" value="MFI9100873.1"/>
    <property type="molecule type" value="Genomic_DNA"/>
</dbReference>
<evidence type="ECO:0000256" key="2">
    <source>
        <dbReference type="ARBA" id="ARBA00023239"/>
    </source>
</evidence>
<accession>A0ABW8C383</accession>
<keyword evidence="4" id="KW-1185">Reference proteome</keyword>
<reference evidence="3 4" key="1">
    <citation type="submission" date="2024-10" db="EMBL/GenBank/DDBJ databases">
        <title>The Natural Products Discovery Center: Release of the First 8490 Sequenced Strains for Exploring Actinobacteria Biosynthetic Diversity.</title>
        <authorList>
            <person name="Kalkreuter E."/>
            <person name="Kautsar S.A."/>
            <person name="Yang D."/>
            <person name="Bader C.D."/>
            <person name="Teijaro C.N."/>
            <person name="Fluegel L."/>
            <person name="Davis C.M."/>
            <person name="Simpson J.R."/>
            <person name="Lauterbach L."/>
            <person name="Steele A.D."/>
            <person name="Gui C."/>
            <person name="Meng S."/>
            <person name="Li G."/>
            <person name="Viehrig K."/>
            <person name="Ye F."/>
            <person name="Su P."/>
            <person name="Kiefer A.F."/>
            <person name="Nichols A."/>
            <person name="Cepeda A.J."/>
            <person name="Yan W."/>
            <person name="Fan B."/>
            <person name="Jiang Y."/>
            <person name="Adhikari A."/>
            <person name="Zheng C.-J."/>
            <person name="Schuster L."/>
            <person name="Cowan T.M."/>
            <person name="Smanski M.J."/>
            <person name="Chevrette M.G."/>
            <person name="De Carvalho L.P.S."/>
            <person name="Shen B."/>
        </authorList>
    </citation>
    <scope>NUCLEOTIDE SEQUENCE [LARGE SCALE GENOMIC DNA]</scope>
    <source>
        <strain evidence="3 4">NPDC053399</strain>
    </source>
</reference>
<dbReference type="Proteomes" id="UP001614394">
    <property type="component" value="Unassembled WGS sequence"/>
</dbReference>
<evidence type="ECO:0000256" key="1">
    <source>
        <dbReference type="ARBA" id="ARBA00009174"/>
    </source>
</evidence>
<keyword evidence="2 3" id="KW-0456">Lyase</keyword>
<comment type="similarity">
    <text evidence="1">Belongs to the thioester dehydratase family. FabZ subfamily.</text>
</comment>
<dbReference type="PANTHER" id="PTHR30272">
    <property type="entry name" value="3-HYDROXYACYL-[ACYL-CARRIER-PROTEIN] DEHYDRATASE"/>
    <property type="match status" value="1"/>
</dbReference>
<evidence type="ECO:0000313" key="3">
    <source>
        <dbReference type="EMBL" id="MFI9100873.1"/>
    </source>
</evidence>
<dbReference type="Gene3D" id="3.10.129.10">
    <property type="entry name" value="Hotdog Thioesterase"/>
    <property type="match status" value="1"/>
</dbReference>
<dbReference type="GO" id="GO:0016829">
    <property type="term" value="F:lyase activity"/>
    <property type="evidence" value="ECO:0007669"/>
    <property type="project" value="UniProtKB-KW"/>
</dbReference>
<proteinExistence type="inferred from homology"/>
<dbReference type="Pfam" id="PF07977">
    <property type="entry name" value="FabA"/>
    <property type="match status" value="1"/>
</dbReference>
<comment type="caution">
    <text evidence="3">The sequence shown here is derived from an EMBL/GenBank/DDBJ whole genome shotgun (WGS) entry which is preliminary data.</text>
</comment>
<dbReference type="EC" id="4.2.1.-" evidence="3"/>
<dbReference type="SUPFAM" id="SSF54637">
    <property type="entry name" value="Thioesterase/thiol ester dehydrase-isomerase"/>
    <property type="match status" value="1"/>
</dbReference>
<organism evidence="3 4">
    <name type="scientific">Streptomyces fildesensis</name>
    <dbReference type="NCBI Taxonomy" id="375757"/>
    <lineage>
        <taxon>Bacteria</taxon>
        <taxon>Bacillati</taxon>
        <taxon>Actinomycetota</taxon>
        <taxon>Actinomycetes</taxon>
        <taxon>Kitasatosporales</taxon>
        <taxon>Streptomycetaceae</taxon>
        <taxon>Streptomyces</taxon>
    </lineage>
</organism>
<dbReference type="InterPro" id="IPR013114">
    <property type="entry name" value="FabA_FabZ"/>
</dbReference>
<evidence type="ECO:0000313" key="4">
    <source>
        <dbReference type="Proteomes" id="UP001614394"/>
    </source>
</evidence>
<gene>
    <name evidence="3" type="ORF">ACIGXA_10120</name>
</gene>
<protein>
    <submittedName>
        <fullName evidence="3">3-hydroxyacyl-ACP dehydratase FabZ family protein</fullName>
        <ecNumber evidence="3">4.2.1.-</ecNumber>
    </submittedName>
</protein>
<sequence length="159" mass="17327">MIDQTGIRRLLPHRFPMLLLDRVTDLVPGERITAVKAVTCNEPWFGRLGPDAAAEDYGYPSVLLTESWCQAAGLLAVWDPDGRDVLDGRLMLFGGVSDVEFLRPVLPGDVVEHRASVARTLGDTVIFEGDSAVEGETVMRIGRAVLAFRPAGQLRPGND</sequence>
<dbReference type="PANTHER" id="PTHR30272:SF1">
    <property type="entry name" value="3-HYDROXYACYL-[ACYL-CARRIER-PROTEIN] DEHYDRATASE"/>
    <property type="match status" value="1"/>
</dbReference>
<dbReference type="InterPro" id="IPR029069">
    <property type="entry name" value="HotDog_dom_sf"/>
</dbReference>
<dbReference type="RefSeq" id="WP_399646587.1">
    <property type="nucleotide sequence ID" value="NZ_JBITYG010000002.1"/>
</dbReference>
<dbReference type="CDD" id="cd01288">
    <property type="entry name" value="FabZ"/>
    <property type="match status" value="1"/>
</dbReference>
<name>A0ABW8C383_9ACTN</name>